<dbReference type="OrthoDB" id="18845at10239"/>
<dbReference type="Proteomes" id="UP000204602">
    <property type="component" value="Segment"/>
</dbReference>
<dbReference type="EMBL" id="KT224359">
    <property type="protein sequence ID" value="ALA13181.1"/>
    <property type="molecule type" value="Genomic_DNA"/>
</dbReference>
<evidence type="ECO:0000313" key="2">
    <source>
        <dbReference type="Proteomes" id="UP000204602"/>
    </source>
</evidence>
<keyword evidence="2" id="KW-1185">Reference proteome</keyword>
<organism evidence="1 2">
    <name type="scientific">Bacillus phage TsarBomba</name>
    <dbReference type="NCBI Taxonomy" id="1690456"/>
    <lineage>
        <taxon>Viruses</taxon>
        <taxon>Duplodnaviria</taxon>
        <taxon>Heunggongvirae</taxon>
        <taxon>Uroviricota</taxon>
        <taxon>Caudoviricetes</taxon>
        <taxon>Herelleviridae</taxon>
        <taxon>Bastillevirinae</taxon>
        <taxon>Tsarbombavirus</taxon>
        <taxon>Tsarbombavirus tsarbomba</taxon>
    </lineage>
</organism>
<dbReference type="RefSeq" id="YP_009206962.1">
    <property type="nucleotide sequence ID" value="NC_028890.1"/>
</dbReference>
<protein>
    <submittedName>
        <fullName evidence="1">Uncharacterized protein</fullName>
    </submittedName>
</protein>
<proteinExistence type="predicted"/>
<dbReference type="KEGG" id="vg:26633411"/>
<name>A0A0K2D0Q5_9CAUD</name>
<dbReference type="GeneID" id="26633411"/>
<reference evidence="1 2" key="1">
    <citation type="journal article" date="2015" name="Genome Announc.">
        <title>Complete Genome Sequence of Bacillus cereus Group Phage TsarBomba.</title>
        <authorList>
            <person name="Erill I."/>
            <person name="Caruso S.M."/>
        </authorList>
    </citation>
    <scope>NUCLEOTIDE SEQUENCE [LARGE SCALE GENOMIC DNA]</scope>
</reference>
<evidence type="ECO:0000313" key="1">
    <source>
        <dbReference type="EMBL" id="ALA13181.1"/>
    </source>
</evidence>
<accession>A0A0K2D0Q5</accession>
<gene>
    <name evidence="1" type="ORF">TSARBOMBA_147</name>
</gene>
<sequence>MAKLSEVLKQATVTLKAGDYLASITDAAGYVPTIKGTTSFAKGRYLFKVVGVGAAETDGSYKKMNIVPVVPAGDFKSFVDDLKNPIVIIEPTKVTYTMGRNDKEYRDVYRGNTIKTEKDIVAGKEHRMAVLAFLEFVKTEYSLGVNDFALGGDELIPKA</sequence>